<protein>
    <submittedName>
        <fullName evidence="1">Uncharacterized protein</fullName>
    </submittedName>
</protein>
<sequence length="81" mass="8976">MKKVSRSKKKNGGEPISDYIFISKNISTQSNTDQTYEEIGIVHVTDSAGINVISNSITNVSNFFGSKGYDNPIFDKTRNDL</sequence>
<dbReference type="AlphaFoldDB" id="A0A6C0KWX7"/>
<organism evidence="1">
    <name type="scientific">viral metagenome</name>
    <dbReference type="NCBI Taxonomy" id="1070528"/>
    <lineage>
        <taxon>unclassified sequences</taxon>
        <taxon>metagenomes</taxon>
        <taxon>organismal metagenomes</taxon>
    </lineage>
</organism>
<name>A0A6C0KWX7_9ZZZZ</name>
<proteinExistence type="predicted"/>
<accession>A0A6C0KWX7</accession>
<dbReference type="EMBL" id="MN740976">
    <property type="protein sequence ID" value="QHU20994.1"/>
    <property type="molecule type" value="Genomic_DNA"/>
</dbReference>
<reference evidence="1" key="1">
    <citation type="journal article" date="2020" name="Nature">
        <title>Giant virus diversity and host interactions through global metagenomics.</title>
        <authorList>
            <person name="Schulz F."/>
            <person name="Roux S."/>
            <person name="Paez-Espino D."/>
            <person name="Jungbluth S."/>
            <person name="Walsh D.A."/>
            <person name="Denef V.J."/>
            <person name="McMahon K.D."/>
            <person name="Konstantinidis K.T."/>
            <person name="Eloe-Fadrosh E.A."/>
            <person name="Kyrpides N.C."/>
            <person name="Woyke T."/>
        </authorList>
    </citation>
    <scope>NUCLEOTIDE SEQUENCE</scope>
    <source>
        <strain evidence="1">GVMAG-S-3300013094-100</strain>
    </source>
</reference>
<evidence type="ECO:0000313" key="1">
    <source>
        <dbReference type="EMBL" id="QHU20994.1"/>
    </source>
</evidence>